<name>A0A2H0TZC0_9BACT</name>
<dbReference type="AlphaFoldDB" id="A0A2H0TZC0"/>
<reference evidence="3" key="1">
    <citation type="submission" date="2017-09" db="EMBL/GenBank/DDBJ databases">
        <title>Depth-based differentiation of microbial function through sediment-hosted aquifers and enrichment of novel symbionts in the deep terrestrial subsurface.</title>
        <authorList>
            <person name="Probst A.J."/>
            <person name="Ladd B."/>
            <person name="Jarett J.K."/>
            <person name="Geller-Mcgrath D.E."/>
            <person name="Sieber C.M.K."/>
            <person name="Emerson J.B."/>
            <person name="Anantharaman K."/>
            <person name="Thomas B.C."/>
            <person name="Malmstrom R."/>
            <person name="Stieglmeier M."/>
            <person name="Klingl A."/>
            <person name="Woyke T."/>
            <person name="Ryan C.M."/>
            <person name="Banfield J.F."/>
        </authorList>
    </citation>
    <scope>NUCLEOTIDE SEQUENCE [LARGE SCALE GENOMIC DNA]</scope>
</reference>
<evidence type="ECO:0000313" key="2">
    <source>
        <dbReference type="EMBL" id="PIR78571.1"/>
    </source>
</evidence>
<keyword evidence="1" id="KW-0812">Transmembrane</keyword>
<gene>
    <name evidence="2" type="ORF">COU28_00885</name>
</gene>
<keyword evidence="1" id="KW-1133">Transmembrane helix</keyword>
<feature type="transmembrane region" description="Helical" evidence="1">
    <location>
        <begin position="93"/>
        <end position="112"/>
    </location>
</feature>
<accession>A0A2H0TZC0</accession>
<proteinExistence type="predicted"/>
<organism evidence="2 3">
    <name type="scientific">Candidatus Magasanikbacteria bacterium CG10_big_fil_rev_8_21_14_0_10_36_16</name>
    <dbReference type="NCBI Taxonomy" id="1974645"/>
    <lineage>
        <taxon>Bacteria</taxon>
        <taxon>Candidatus Magasanikiibacteriota</taxon>
    </lineage>
</organism>
<dbReference type="Proteomes" id="UP000230852">
    <property type="component" value="Unassembled WGS sequence"/>
</dbReference>
<evidence type="ECO:0000313" key="3">
    <source>
        <dbReference type="Proteomes" id="UP000230852"/>
    </source>
</evidence>
<keyword evidence="1" id="KW-0472">Membrane</keyword>
<feature type="transmembrane region" description="Helical" evidence="1">
    <location>
        <begin position="33"/>
        <end position="52"/>
    </location>
</feature>
<comment type="caution">
    <text evidence="2">The sequence shown here is derived from an EMBL/GenBank/DDBJ whole genome shotgun (WGS) entry which is preliminary data.</text>
</comment>
<evidence type="ECO:0000256" key="1">
    <source>
        <dbReference type="SAM" id="Phobius"/>
    </source>
</evidence>
<sequence>MSLISSYLLALFLTMVIELGVALFLGFRKKIEIIAIIFVNLLTNPILNYLLLVNNHFSFFKTNLLIILLLELLVVLAEWKLLLYIIQDKSSKIFKLSFVMNFCSYIVGVIIFR</sequence>
<feature type="transmembrane region" description="Helical" evidence="1">
    <location>
        <begin position="64"/>
        <end position="86"/>
    </location>
</feature>
<dbReference type="EMBL" id="PFBU01000015">
    <property type="protein sequence ID" value="PIR78571.1"/>
    <property type="molecule type" value="Genomic_DNA"/>
</dbReference>
<protein>
    <submittedName>
        <fullName evidence="2">Uncharacterized protein</fullName>
    </submittedName>
</protein>
<feature type="transmembrane region" description="Helical" evidence="1">
    <location>
        <begin position="6"/>
        <end position="26"/>
    </location>
</feature>